<dbReference type="PANTHER" id="PTHR46623">
    <property type="entry name" value="CARBOXYMETHYLENEBUTENOLIDASE-RELATED"/>
    <property type="match status" value="1"/>
</dbReference>
<organism evidence="2 3">
    <name type="scientific">Pseudonocardia humida</name>
    <dbReference type="NCBI Taxonomy" id="2800819"/>
    <lineage>
        <taxon>Bacteria</taxon>
        <taxon>Bacillati</taxon>
        <taxon>Actinomycetota</taxon>
        <taxon>Actinomycetes</taxon>
        <taxon>Pseudonocardiales</taxon>
        <taxon>Pseudonocardiaceae</taxon>
        <taxon>Pseudonocardia</taxon>
    </lineage>
</organism>
<evidence type="ECO:0000313" key="3">
    <source>
        <dbReference type="Proteomes" id="UP001165283"/>
    </source>
</evidence>
<dbReference type="InterPro" id="IPR029058">
    <property type="entry name" value="AB_hydrolase_fold"/>
</dbReference>
<keyword evidence="2" id="KW-0378">Hydrolase</keyword>
<dbReference type="InterPro" id="IPR002925">
    <property type="entry name" value="Dienelactn_hydro"/>
</dbReference>
<accession>A0ABT1A9C6</accession>
<keyword evidence="3" id="KW-1185">Reference proteome</keyword>
<dbReference type="Proteomes" id="UP001165283">
    <property type="component" value="Unassembled WGS sequence"/>
</dbReference>
<feature type="domain" description="Dienelactone hydrolase" evidence="1">
    <location>
        <begin position="21"/>
        <end position="230"/>
    </location>
</feature>
<dbReference type="InterPro" id="IPR051049">
    <property type="entry name" value="Dienelactone_hydrolase-like"/>
</dbReference>
<evidence type="ECO:0000313" key="2">
    <source>
        <dbReference type="EMBL" id="MCO1659429.1"/>
    </source>
</evidence>
<reference evidence="2" key="1">
    <citation type="submission" date="2021-04" db="EMBL/GenBank/DDBJ databases">
        <title>Pseudonocardia sp. nov., isolated from sandy soil of mangrove forest.</title>
        <authorList>
            <person name="Zan Z."/>
            <person name="Huang R."/>
            <person name="Liu W."/>
        </authorList>
    </citation>
    <scope>NUCLEOTIDE SEQUENCE</scope>
    <source>
        <strain evidence="2">S2-4</strain>
    </source>
</reference>
<name>A0ABT1A9C6_9PSEU</name>
<dbReference type="EMBL" id="JAGSOV010000065">
    <property type="protein sequence ID" value="MCO1659429.1"/>
    <property type="molecule type" value="Genomic_DNA"/>
</dbReference>
<gene>
    <name evidence="2" type="ORF">KDL28_30590</name>
</gene>
<comment type="caution">
    <text evidence="2">The sequence shown here is derived from an EMBL/GenBank/DDBJ whole genome shotgun (WGS) entry which is preliminary data.</text>
</comment>
<protein>
    <submittedName>
        <fullName evidence="2">Dienelactone hydrolase family protein</fullName>
    </submittedName>
</protein>
<dbReference type="Gene3D" id="3.40.50.1820">
    <property type="entry name" value="alpha/beta hydrolase"/>
    <property type="match status" value="1"/>
</dbReference>
<dbReference type="SUPFAM" id="SSF53474">
    <property type="entry name" value="alpha/beta-Hydrolases"/>
    <property type="match status" value="1"/>
</dbReference>
<sequence length="232" mass="24455">MTEIRTEAVPLVDGSVLRLTVAEPVSSIRGGIVVLHEARGVTDSVRGLVSGLAGDGWLAVAPHLYHRDGADELDGADDANVREHVDRLDGQQVLADTDTAFGWLADHDVTADRMGVIGFDLGGSVAVMVAAERTLGAAVTVGGGGVHTPSGRLDSLIGVAPGLTCPWLGLYGEPDGPAEEGDIDRLRKAAQASEVATQVVVYPRTGHRFDDDPAHAADAWQRTLNWFDSHLR</sequence>
<dbReference type="Pfam" id="PF01738">
    <property type="entry name" value="DLH"/>
    <property type="match status" value="1"/>
</dbReference>
<dbReference type="PANTHER" id="PTHR46623:SF6">
    <property type="entry name" value="ALPHA_BETA-HYDROLASES SUPERFAMILY PROTEIN"/>
    <property type="match status" value="1"/>
</dbReference>
<proteinExistence type="predicted"/>
<dbReference type="GO" id="GO:0016787">
    <property type="term" value="F:hydrolase activity"/>
    <property type="evidence" value="ECO:0007669"/>
    <property type="project" value="UniProtKB-KW"/>
</dbReference>
<evidence type="ECO:0000259" key="1">
    <source>
        <dbReference type="Pfam" id="PF01738"/>
    </source>
</evidence>
<dbReference type="RefSeq" id="WP_252444251.1">
    <property type="nucleotide sequence ID" value="NZ_JAGSOV010000065.1"/>
</dbReference>